<protein>
    <submittedName>
        <fullName evidence="1">Uncharacterized protein</fullName>
    </submittedName>
</protein>
<sequence>MRRPHLLDVLAAAAILVAPASCRSRERVCVPGSTQTCVCPDTSRGAQSCAADGARWEPCACVPPANTAPPLDPDGDTAALRPNKIAECNTLIQVINEGVRSLDRGQEAGASRGGSSELRGMADSIDEAASRAAQLELTRPELQRFAGEYQALAKEIARAARDLATAADTNDAEKLGAAQVAIERAMKREPALAGRIKRFCQAP</sequence>
<accession>A0A2L0F369</accession>
<dbReference type="Proteomes" id="UP000238348">
    <property type="component" value="Chromosome"/>
</dbReference>
<proteinExistence type="predicted"/>
<dbReference type="EMBL" id="CP012673">
    <property type="protein sequence ID" value="AUX45973.1"/>
    <property type="molecule type" value="Genomic_DNA"/>
</dbReference>
<evidence type="ECO:0000313" key="1">
    <source>
        <dbReference type="EMBL" id="AUX45973.1"/>
    </source>
</evidence>
<gene>
    <name evidence="1" type="ORF">SOCE26_074750</name>
</gene>
<name>A0A2L0F369_SORCE</name>
<dbReference type="AlphaFoldDB" id="A0A2L0F369"/>
<organism evidence="1 2">
    <name type="scientific">Sorangium cellulosum</name>
    <name type="common">Polyangium cellulosum</name>
    <dbReference type="NCBI Taxonomy" id="56"/>
    <lineage>
        <taxon>Bacteria</taxon>
        <taxon>Pseudomonadati</taxon>
        <taxon>Myxococcota</taxon>
        <taxon>Polyangia</taxon>
        <taxon>Polyangiales</taxon>
        <taxon>Polyangiaceae</taxon>
        <taxon>Sorangium</taxon>
    </lineage>
</organism>
<evidence type="ECO:0000313" key="2">
    <source>
        <dbReference type="Proteomes" id="UP000238348"/>
    </source>
</evidence>
<reference evidence="1 2" key="1">
    <citation type="submission" date="2015-09" db="EMBL/GenBank/DDBJ databases">
        <title>Sorangium comparison.</title>
        <authorList>
            <person name="Zaburannyi N."/>
            <person name="Bunk B."/>
            <person name="Overmann J."/>
            <person name="Mueller R."/>
        </authorList>
    </citation>
    <scope>NUCLEOTIDE SEQUENCE [LARGE SCALE GENOMIC DNA]</scope>
    <source>
        <strain evidence="1 2">So ce26</strain>
    </source>
</reference>